<comment type="caution">
    <text evidence="3">The sequence shown here is derived from an EMBL/GenBank/DDBJ whole genome shotgun (WGS) entry which is preliminary data.</text>
</comment>
<dbReference type="InterPro" id="IPR036291">
    <property type="entry name" value="NAD(P)-bd_dom_sf"/>
</dbReference>
<evidence type="ECO:0000313" key="4">
    <source>
        <dbReference type="Proteomes" id="UP000625210"/>
    </source>
</evidence>
<dbReference type="SUPFAM" id="SSF55347">
    <property type="entry name" value="Glyceraldehyde-3-phosphate dehydrogenase-like, C-terminal domain"/>
    <property type="match status" value="1"/>
</dbReference>
<reference evidence="3" key="1">
    <citation type="journal article" date="2014" name="Int. J. Syst. Evol. Microbiol.">
        <title>Complete genome sequence of Corynebacterium casei LMG S-19264T (=DSM 44701T), isolated from a smear-ripened cheese.</title>
        <authorList>
            <consortium name="US DOE Joint Genome Institute (JGI-PGF)"/>
            <person name="Walter F."/>
            <person name="Albersmeier A."/>
            <person name="Kalinowski J."/>
            <person name="Ruckert C."/>
        </authorList>
    </citation>
    <scope>NUCLEOTIDE SEQUENCE</scope>
    <source>
        <strain evidence="3">CGMCC 1.15179</strain>
    </source>
</reference>
<accession>A0A8J2Y8T5</accession>
<organism evidence="3 4">
    <name type="scientific">Marinithermofilum abyssi</name>
    <dbReference type="NCBI Taxonomy" id="1571185"/>
    <lineage>
        <taxon>Bacteria</taxon>
        <taxon>Bacillati</taxon>
        <taxon>Bacillota</taxon>
        <taxon>Bacilli</taxon>
        <taxon>Bacillales</taxon>
        <taxon>Thermoactinomycetaceae</taxon>
        <taxon>Marinithermofilum</taxon>
    </lineage>
</organism>
<protein>
    <submittedName>
        <fullName evidence="3">Virulence factor MviM</fullName>
    </submittedName>
</protein>
<dbReference type="EMBL" id="BMHQ01000002">
    <property type="protein sequence ID" value="GGE08751.1"/>
    <property type="molecule type" value="Genomic_DNA"/>
</dbReference>
<reference evidence="3" key="2">
    <citation type="submission" date="2020-09" db="EMBL/GenBank/DDBJ databases">
        <authorList>
            <person name="Sun Q."/>
            <person name="Zhou Y."/>
        </authorList>
    </citation>
    <scope>NUCLEOTIDE SEQUENCE</scope>
    <source>
        <strain evidence="3">CGMCC 1.15179</strain>
    </source>
</reference>
<dbReference type="InterPro" id="IPR048477">
    <property type="entry name" value="YceM-like_C"/>
</dbReference>
<feature type="domain" description="Gfo/Idh/MocA-like oxidoreductase N-terminal" evidence="1">
    <location>
        <begin position="2"/>
        <end position="71"/>
    </location>
</feature>
<dbReference type="SUPFAM" id="SSF51735">
    <property type="entry name" value="NAD(P)-binding Rossmann-fold domains"/>
    <property type="match status" value="1"/>
</dbReference>
<dbReference type="Proteomes" id="UP000625210">
    <property type="component" value="Unassembled WGS sequence"/>
</dbReference>
<dbReference type="Gene3D" id="3.30.360.10">
    <property type="entry name" value="Dihydrodipicolinate Reductase, domain 2"/>
    <property type="match status" value="1"/>
</dbReference>
<dbReference type="InterPro" id="IPR051317">
    <property type="entry name" value="Gfo/Idh/MocA_oxidoreduct"/>
</dbReference>
<proteinExistence type="predicted"/>
<keyword evidence="4" id="KW-1185">Reference proteome</keyword>
<dbReference type="AlphaFoldDB" id="A0A8J2Y8T5"/>
<evidence type="ECO:0000259" key="2">
    <source>
        <dbReference type="Pfam" id="PF21378"/>
    </source>
</evidence>
<feature type="domain" description="YceM-like C-terminal" evidence="2">
    <location>
        <begin position="77"/>
        <end position="195"/>
    </location>
</feature>
<dbReference type="PANTHER" id="PTHR43708">
    <property type="entry name" value="CONSERVED EXPRESSED OXIDOREDUCTASE (EUROFUNG)"/>
    <property type="match status" value="1"/>
</dbReference>
<evidence type="ECO:0000259" key="1">
    <source>
        <dbReference type="Pfam" id="PF01408"/>
    </source>
</evidence>
<name>A0A8J2Y8T5_9BACL</name>
<gene>
    <name evidence="3" type="ORF">GCM10011571_07560</name>
</gene>
<dbReference type="InterPro" id="IPR000683">
    <property type="entry name" value="Gfo/Idh/MocA-like_OxRdtase_N"/>
</dbReference>
<sequence length="253" mass="29103">MESFADVTSLLTACDALFVHSSTDSHYEVVDKALRAGKDVYVDKPLAATIEQAEQLVELSNKLNRKLMVGFNRRFAPFYIEAKQKSQKIAWIRIEKHRVNGIYPNHTFNFTLFDDYIHLVDTARWVGAHSITDGMIQKTESNQLYYVQHQLTSESYPITTSMHRQAGTNLEQLEIVLTGSILRVKNLEVMEIEENGTVQTKSSASWDSILKRRGFEGAVYHFIDCLIQDKEPKVNGWEALQSQLWVEQMIKRM</sequence>
<dbReference type="Pfam" id="PF21378">
    <property type="entry name" value="YceM-like_C"/>
    <property type="match status" value="1"/>
</dbReference>
<dbReference type="GO" id="GO:0000166">
    <property type="term" value="F:nucleotide binding"/>
    <property type="evidence" value="ECO:0007669"/>
    <property type="project" value="InterPro"/>
</dbReference>
<dbReference type="Gene3D" id="3.40.50.720">
    <property type="entry name" value="NAD(P)-binding Rossmann-like Domain"/>
    <property type="match status" value="1"/>
</dbReference>
<dbReference type="PANTHER" id="PTHR43708:SF4">
    <property type="entry name" value="OXIDOREDUCTASE YCEM-RELATED"/>
    <property type="match status" value="1"/>
</dbReference>
<dbReference type="Pfam" id="PF01408">
    <property type="entry name" value="GFO_IDH_MocA"/>
    <property type="match status" value="1"/>
</dbReference>
<evidence type="ECO:0000313" key="3">
    <source>
        <dbReference type="EMBL" id="GGE08751.1"/>
    </source>
</evidence>